<keyword evidence="3" id="KW-0347">Helicase</keyword>
<dbReference type="Proteomes" id="UP000002051">
    <property type="component" value="Chromosome 3"/>
</dbReference>
<evidence type="ECO:0000256" key="1">
    <source>
        <dbReference type="ARBA" id="ARBA00004123"/>
    </source>
</evidence>
<keyword evidence="2" id="KW-0547">Nucleotide-binding</keyword>
<evidence type="ECO:0000313" key="7">
    <source>
        <dbReference type="EnsemblPlants" id="AES71231"/>
    </source>
</evidence>
<evidence type="ECO:0000256" key="2">
    <source>
        <dbReference type="ARBA" id="ARBA00022741"/>
    </source>
</evidence>
<evidence type="ECO:0000256" key="5">
    <source>
        <dbReference type="ARBA" id="ARBA00023242"/>
    </source>
</evidence>
<dbReference type="AlphaFoldDB" id="G7J2C6"/>
<dbReference type="InterPro" id="IPR044567">
    <property type="entry name" value="CLSY/DRD1"/>
</dbReference>
<reference evidence="6 8" key="1">
    <citation type="journal article" date="2011" name="Nature">
        <title>The Medicago genome provides insight into the evolution of rhizobial symbioses.</title>
        <authorList>
            <person name="Young N.D."/>
            <person name="Debelle F."/>
            <person name="Oldroyd G.E."/>
            <person name="Geurts R."/>
            <person name="Cannon S.B."/>
            <person name="Udvardi M.K."/>
            <person name="Benedito V.A."/>
            <person name="Mayer K.F."/>
            <person name="Gouzy J."/>
            <person name="Schoof H."/>
            <person name="Van de Peer Y."/>
            <person name="Proost S."/>
            <person name="Cook D.R."/>
            <person name="Meyers B.C."/>
            <person name="Spannagl M."/>
            <person name="Cheung F."/>
            <person name="De Mita S."/>
            <person name="Krishnakumar V."/>
            <person name="Gundlach H."/>
            <person name="Zhou S."/>
            <person name="Mudge J."/>
            <person name="Bharti A.K."/>
            <person name="Murray J.D."/>
            <person name="Naoumkina M.A."/>
            <person name="Rosen B."/>
            <person name="Silverstein K.A."/>
            <person name="Tang H."/>
            <person name="Rombauts S."/>
            <person name="Zhao P.X."/>
            <person name="Zhou P."/>
            <person name="Barbe V."/>
            <person name="Bardou P."/>
            <person name="Bechner M."/>
            <person name="Bellec A."/>
            <person name="Berger A."/>
            <person name="Berges H."/>
            <person name="Bidwell S."/>
            <person name="Bisseling T."/>
            <person name="Choisne N."/>
            <person name="Couloux A."/>
            <person name="Denny R."/>
            <person name="Deshpande S."/>
            <person name="Dai X."/>
            <person name="Doyle J.J."/>
            <person name="Dudez A.M."/>
            <person name="Farmer A.D."/>
            <person name="Fouteau S."/>
            <person name="Franken C."/>
            <person name="Gibelin C."/>
            <person name="Gish J."/>
            <person name="Goldstein S."/>
            <person name="Gonzalez A.J."/>
            <person name="Green P.J."/>
            <person name="Hallab A."/>
            <person name="Hartog M."/>
            <person name="Hua A."/>
            <person name="Humphray S.J."/>
            <person name="Jeong D.H."/>
            <person name="Jing Y."/>
            <person name="Jocker A."/>
            <person name="Kenton S.M."/>
            <person name="Kim D.J."/>
            <person name="Klee K."/>
            <person name="Lai H."/>
            <person name="Lang C."/>
            <person name="Lin S."/>
            <person name="Macmil S.L."/>
            <person name="Magdelenat G."/>
            <person name="Matthews L."/>
            <person name="McCorrison J."/>
            <person name="Monaghan E.L."/>
            <person name="Mun J.H."/>
            <person name="Najar F.Z."/>
            <person name="Nicholson C."/>
            <person name="Noirot C."/>
            <person name="O'Bleness M."/>
            <person name="Paule C.R."/>
            <person name="Poulain J."/>
            <person name="Prion F."/>
            <person name="Qin B."/>
            <person name="Qu C."/>
            <person name="Retzel E.F."/>
            <person name="Riddle C."/>
            <person name="Sallet E."/>
            <person name="Samain S."/>
            <person name="Samson N."/>
            <person name="Sanders I."/>
            <person name="Saurat O."/>
            <person name="Scarpelli C."/>
            <person name="Schiex T."/>
            <person name="Segurens B."/>
            <person name="Severin A.J."/>
            <person name="Sherrier D.J."/>
            <person name="Shi R."/>
            <person name="Sims S."/>
            <person name="Singer S.R."/>
            <person name="Sinharoy S."/>
            <person name="Sterck L."/>
            <person name="Viollet A."/>
            <person name="Wang B.B."/>
            <person name="Wang K."/>
            <person name="Wang M."/>
            <person name="Wang X."/>
            <person name="Warfsmann J."/>
            <person name="Weissenbach J."/>
            <person name="White D.D."/>
            <person name="White J.D."/>
            <person name="Wiley G.B."/>
            <person name="Wincker P."/>
            <person name="Xing Y."/>
            <person name="Yang L."/>
            <person name="Yao Z."/>
            <person name="Ying F."/>
            <person name="Zhai J."/>
            <person name="Zhou L."/>
            <person name="Zuber A."/>
            <person name="Denarie J."/>
            <person name="Dixon R.A."/>
            <person name="May G.D."/>
            <person name="Schwartz D.C."/>
            <person name="Rogers J."/>
            <person name="Quetier F."/>
            <person name="Town C.D."/>
            <person name="Roe B.A."/>
        </authorList>
    </citation>
    <scope>NUCLEOTIDE SEQUENCE [LARGE SCALE GENOMIC DNA]</scope>
    <source>
        <strain evidence="6">A17</strain>
        <strain evidence="7 8">cv. Jemalong A17</strain>
    </source>
</reference>
<dbReference type="GO" id="GO:0004386">
    <property type="term" value="F:helicase activity"/>
    <property type="evidence" value="ECO:0007669"/>
    <property type="project" value="UniProtKB-KW"/>
</dbReference>
<comment type="subcellular location">
    <subcellularLocation>
        <location evidence="1">Nucleus</location>
    </subcellularLocation>
</comment>
<evidence type="ECO:0000256" key="4">
    <source>
        <dbReference type="ARBA" id="ARBA00022840"/>
    </source>
</evidence>
<gene>
    <name evidence="6" type="ordered locus">MTR_3g071660</name>
</gene>
<dbReference type="STRING" id="3880.G7J2C6"/>
<dbReference type="HOGENOM" id="CLU_1962848_0_0_1"/>
<dbReference type="GO" id="GO:0005634">
    <property type="term" value="C:nucleus"/>
    <property type="evidence" value="ECO:0007669"/>
    <property type="project" value="UniProtKB-SubCell"/>
</dbReference>
<keyword evidence="5" id="KW-0539">Nucleus</keyword>
<organism evidence="6 8">
    <name type="scientific">Medicago truncatula</name>
    <name type="common">Barrel medic</name>
    <name type="synonym">Medicago tribuloides</name>
    <dbReference type="NCBI Taxonomy" id="3880"/>
    <lineage>
        <taxon>Eukaryota</taxon>
        <taxon>Viridiplantae</taxon>
        <taxon>Streptophyta</taxon>
        <taxon>Embryophyta</taxon>
        <taxon>Tracheophyta</taxon>
        <taxon>Spermatophyta</taxon>
        <taxon>Magnoliopsida</taxon>
        <taxon>eudicotyledons</taxon>
        <taxon>Gunneridae</taxon>
        <taxon>Pentapetalae</taxon>
        <taxon>rosids</taxon>
        <taxon>fabids</taxon>
        <taxon>Fabales</taxon>
        <taxon>Fabaceae</taxon>
        <taxon>Papilionoideae</taxon>
        <taxon>50 kb inversion clade</taxon>
        <taxon>NPAAA clade</taxon>
        <taxon>Hologalegina</taxon>
        <taxon>IRL clade</taxon>
        <taxon>Trifolieae</taxon>
        <taxon>Medicago</taxon>
    </lineage>
</organism>
<protein>
    <submittedName>
        <fullName evidence="6">Chromatin remodeling protein, putative</fullName>
    </submittedName>
</protein>
<name>G7J2C6_MEDTR</name>
<dbReference type="EMBL" id="CM001219">
    <property type="protein sequence ID" value="AES71231.1"/>
    <property type="molecule type" value="Genomic_DNA"/>
</dbReference>
<dbReference type="PANTHER" id="PTHR45821">
    <property type="entry name" value="SNF2 DOMAIN-CONTAINING PROTEIN CLASSY 2-RELATED"/>
    <property type="match status" value="1"/>
</dbReference>
<sequence>MAKTLREIPEILILDKGHSHRSTKSRLRKYLMKLPTELRILLSGRPKYVDEVLQELDSKYIRKGYIENKSQHFLKAPARKFFLDNIAKKINANIMREKLLINVSDEQHKIFRNCRRKWGRGIGFQVQN</sequence>
<dbReference type="PaxDb" id="3880-AES71231"/>
<accession>G7J2C6</accession>
<dbReference type="eggNOG" id="KOG0390">
    <property type="taxonomic scope" value="Eukaryota"/>
</dbReference>
<dbReference type="GO" id="GO:0005524">
    <property type="term" value="F:ATP binding"/>
    <property type="evidence" value="ECO:0007669"/>
    <property type="project" value="UniProtKB-KW"/>
</dbReference>
<keyword evidence="4" id="KW-0067">ATP-binding</keyword>
<evidence type="ECO:0000313" key="8">
    <source>
        <dbReference type="Proteomes" id="UP000002051"/>
    </source>
</evidence>
<dbReference type="GO" id="GO:0080188">
    <property type="term" value="P:gene silencing by siRNA-directed DNA methylation"/>
    <property type="evidence" value="ECO:0007669"/>
    <property type="project" value="InterPro"/>
</dbReference>
<proteinExistence type="predicted"/>
<dbReference type="EnsemblPlants" id="AES71231">
    <property type="protein sequence ID" value="AES71231"/>
    <property type="gene ID" value="MTR_3g071660"/>
</dbReference>
<reference evidence="7" key="3">
    <citation type="submission" date="2015-04" db="UniProtKB">
        <authorList>
            <consortium name="EnsemblPlants"/>
        </authorList>
    </citation>
    <scope>IDENTIFICATION</scope>
    <source>
        <strain evidence="7">cv. Jemalong A17</strain>
    </source>
</reference>
<keyword evidence="8" id="KW-1185">Reference proteome</keyword>
<evidence type="ECO:0000256" key="3">
    <source>
        <dbReference type="ARBA" id="ARBA00022806"/>
    </source>
</evidence>
<evidence type="ECO:0000313" key="6">
    <source>
        <dbReference type="EMBL" id="AES71231.1"/>
    </source>
</evidence>
<keyword evidence="3" id="KW-0378">Hydrolase</keyword>
<reference evidence="6 8" key="2">
    <citation type="journal article" date="2014" name="BMC Genomics">
        <title>An improved genome release (version Mt4.0) for the model legume Medicago truncatula.</title>
        <authorList>
            <person name="Tang H."/>
            <person name="Krishnakumar V."/>
            <person name="Bidwell S."/>
            <person name="Rosen B."/>
            <person name="Chan A."/>
            <person name="Zhou S."/>
            <person name="Gentzbittel L."/>
            <person name="Childs K.L."/>
            <person name="Yandell M."/>
            <person name="Gundlach H."/>
            <person name="Mayer K.F."/>
            <person name="Schwartz D.C."/>
            <person name="Town C.D."/>
        </authorList>
    </citation>
    <scope>GENOME REANNOTATION</scope>
    <source>
        <strain evidence="7 8">cv. Jemalong A17</strain>
    </source>
</reference>
<dbReference type="PANTHER" id="PTHR45821:SF2">
    <property type="entry name" value="SNF2 DOMAIN-CONTAINING PROTEIN CLASSY 2"/>
    <property type="match status" value="1"/>
</dbReference>